<dbReference type="PANTHER" id="PTHR34138:SF1">
    <property type="entry name" value="CELL SHAPE-DETERMINING PROTEIN MREC"/>
    <property type="match status" value="1"/>
</dbReference>
<dbReference type="EMBL" id="MHKY01000027">
    <property type="protein sequence ID" value="OGY98754.1"/>
    <property type="molecule type" value="Genomic_DNA"/>
</dbReference>
<dbReference type="GO" id="GO:0008360">
    <property type="term" value="P:regulation of cell shape"/>
    <property type="evidence" value="ECO:0007669"/>
    <property type="project" value="UniProtKB-KW"/>
</dbReference>
<proteinExistence type="inferred from homology"/>
<dbReference type="Proteomes" id="UP000178796">
    <property type="component" value="Unassembled WGS sequence"/>
</dbReference>
<organism evidence="6 7">
    <name type="scientific">Candidatus Liptonbacteria bacterium RIFCSPHIGHO2_12_FULL_60_13</name>
    <dbReference type="NCBI Taxonomy" id="1798648"/>
    <lineage>
        <taxon>Bacteria</taxon>
        <taxon>Candidatus Liptoniibacteriota</taxon>
    </lineage>
</organism>
<protein>
    <recommendedName>
        <fullName evidence="2">Cell shape-determining protein MreC</fullName>
    </recommendedName>
    <alternativeName>
        <fullName evidence="4">Cell shape protein MreC</fullName>
    </alternativeName>
</protein>
<name>A0A1G2CBI3_9BACT</name>
<dbReference type="Gene3D" id="2.40.10.340">
    <property type="entry name" value="Rod shape-determining protein MreC, domain 1"/>
    <property type="match status" value="1"/>
</dbReference>
<comment type="caution">
    <text evidence="6">The sequence shown here is derived from an EMBL/GenBank/DDBJ whole genome shotgun (WGS) entry which is preliminary data.</text>
</comment>
<dbReference type="InterPro" id="IPR055342">
    <property type="entry name" value="MreC_beta-barrel_core"/>
</dbReference>
<dbReference type="AlphaFoldDB" id="A0A1G2CBI3"/>
<dbReference type="InterPro" id="IPR042177">
    <property type="entry name" value="Cell/Rod_1"/>
</dbReference>
<dbReference type="Gene3D" id="2.40.10.350">
    <property type="entry name" value="Rod shape-determining protein MreC, domain 2"/>
    <property type="match status" value="1"/>
</dbReference>
<keyword evidence="3" id="KW-0133">Cell shape</keyword>
<evidence type="ECO:0000256" key="1">
    <source>
        <dbReference type="ARBA" id="ARBA00009369"/>
    </source>
</evidence>
<gene>
    <name evidence="6" type="ORF">A3E09_01310</name>
</gene>
<evidence type="ECO:0000259" key="5">
    <source>
        <dbReference type="Pfam" id="PF04085"/>
    </source>
</evidence>
<reference evidence="6 7" key="1">
    <citation type="journal article" date="2016" name="Nat. Commun.">
        <title>Thousands of microbial genomes shed light on interconnected biogeochemical processes in an aquifer system.</title>
        <authorList>
            <person name="Anantharaman K."/>
            <person name="Brown C.T."/>
            <person name="Hug L.A."/>
            <person name="Sharon I."/>
            <person name="Castelle C.J."/>
            <person name="Probst A.J."/>
            <person name="Thomas B.C."/>
            <person name="Singh A."/>
            <person name="Wilkins M.J."/>
            <person name="Karaoz U."/>
            <person name="Brodie E.L."/>
            <person name="Williams K.H."/>
            <person name="Hubbard S.S."/>
            <person name="Banfield J.F."/>
        </authorList>
    </citation>
    <scope>NUCLEOTIDE SEQUENCE [LARGE SCALE GENOMIC DNA]</scope>
</reference>
<dbReference type="PANTHER" id="PTHR34138">
    <property type="entry name" value="CELL SHAPE-DETERMINING PROTEIN MREC"/>
    <property type="match status" value="1"/>
</dbReference>
<evidence type="ECO:0000313" key="6">
    <source>
        <dbReference type="EMBL" id="OGY98754.1"/>
    </source>
</evidence>
<evidence type="ECO:0000256" key="2">
    <source>
        <dbReference type="ARBA" id="ARBA00013855"/>
    </source>
</evidence>
<evidence type="ECO:0000256" key="3">
    <source>
        <dbReference type="ARBA" id="ARBA00022960"/>
    </source>
</evidence>
<accession>A0A1G2CBI3</accession>
<feature type="domain" description="Rod shape-determining protein MreC beta-barrel core" evidence="5">
    <location>
        <begin position="82"/>
        <end position="220"/>
    </location>
</feature>
<dbReference type="InterPro" id="IPR042175">
    <property type="entry name" value="Cell/Rod_MreC_2"/>
</dbReference>
<dbReference type="GO" id="GO:0005886">
    <property type="term" value="C:plasma membrane"/>
    <property type="evidence" value="ECO:0007669"/>
    <property type="project" value="TreeGrafter"/>
</dbReference>
<evidence type="ECO:0000313" key="7">
    <source>
        <dbReference type="Proteomes" id="UP000178796"/>
    </source>
</evidence>
<dbReference type="Pfam" id="PF04085">
    <property type="entry name" value="MreC"/>
    <property type="match status" value="1"/>
</dbReference>
<evidence type="ECO:0000256" key="4">
    <source>
        <dbReference type="ARBA" id="ARBA00032089"/>
    </source>
</evidence>
<dbReference type="InterPro" id="IPR007221">
    <property type="entry name" value="MreC"/>
</dbReference>
<comment type="similarity">
    <text evidence="1">Belongs to the MreC family.</text>
</comment>
<sequence length="225" mass="23577">MGRILLVATLFFLLLVLGGTDTVVVRKLGLISSLLAKEEGAELEALRSENLSLRATLEARQELEALLPDLSKQGTSVGVFSSYPFNLRNVLTLSRGADAGIRSGGAAVFRGALVGRIAEVGPRTSIATTVYDPRFELPVRIGSSGVDALLTGGTSPKITLIAKDAPVAAGDVVTSADPSLPLGLAVGEVLEVVSEPSAPFKEAALRFPYRIQALRFVSVLPPAKE</sequence>